<keyword evidence="8" id="KW-0456">Lyase</keyword>
<dbReference type="GO" id="GO:0003677">
    <property type="term" value="F:DNA binding"/>
    <property type="evidence" value="ECO:0007669"/>
    <property type="project" value="TreeGrafter"/>
</dbReference>
<sequence>MKRILWFRRDLRVKDNPLLSLDGDVLPIFIFDTNILESLNKDDKRLSFIFHYVKKLKQELLSYGLNLKIFYGKPEIIFKYLLQENSFHEVVASPDYDSYTKERDLHISHKLPFRYVEDTYIFKTDEISKDDGTPYLVFTPFYKKARAILESKNIQEYEVSTNSLIETDYDVITKINETLNVSKVAIKIQNIGFEEVILNIVEPHLKLKALKNKIDDYKEQRDYFSIDVSSNLSVDIRFGTIGIREVLRFVFSLKSSDTEPFIRQLIFRDFYAYLLFHFPNIEYENYKYSFNGIKNNEMYELFCSAKTGVPIIDAGVRELLQTGNIHNRVRMIIASFFTKDLLLPWQWGEKFFAKYLLDYDKASNVLSWQWSAGTGVDPQPYFRVFNPYLQSKKYDKDALYIKKYIPELFDIKSKYLHNEEYLFSTNIQDYSKPIVVHKEVAKKAVEIFKDYK</sequence>
<dbReference type="PRINTS" id="PR00147">
    <property type="entry name" value="DNAPHOTLYASE"/>
</dbReference>
<feature type="binding site" evidence="5">
    <location>
        <position position="217"/>
    </location>
    <ligand>
        <name>FAD</name>
        <dbReference type="ChEBI" id="CHEBI:57692"/>
    </ligand>
</feature>
<dbReference type="SUPFAM" id="SSF48173">
    <property type="entry name" value="Cryptochrome/photolyase FAD-binding domain"/>
    <property type="match status" value="1"/>
</dbReference>
<accession>A0A7S7LZB2</accession>
<dbReference type="InterPro" id="IPR002081">
    <property type="entry name" value="Cryptochrome/DNA_photolyase_1"/>
</dbReference>
<dbReference type="Gene3D" id="1.25.40.80">
    <property type="match status" value="1"/>
</dbReference>
<dbReference type="Proteomes" id="UP000593836">
    <property type="component" value="Chromosome"/>
</dbReference>
<comment type="cofactor">
    <cofactor evidence="5">
        <name>FAD</name>
        <dbReference type="ChEBI" id="CHEBI:57692"/>
    </cofactor>
    <text evidence="5">Binds 1 FAD per subunit.</text>
</comment>
<dbReference type="PANTHER" id="PTHR11455:SF9">
    <property type="entry name" value="CRYPTOCHROME CIRCADIAN CLOCK 5 ISOFORM X1"/>
    <property type="match status" value="1"/>
</dbReference>
<dbReference type="GO" id="GO:0006950">
    <property type="term" value="P:response to stress"/>
    <property type="evidence" value="ECO:0007669"/>
    <property type="project" value="UniProtKB-ARBA"/>
</dbReference>
<feature type="domain" description="Photolyase/cryptochrome alpha/beta" evidence="7">
    <location>
        <begin position="1"/>
        <end position="121"/>
    </location>
</feature>
<dbReference type="InterPro" id="IPR036134">
    <property type="entry name" value="Crypto/Photolyase_FAD-like_sf"/>
</dbReference>
<evidence type="ECO:0000256" key="6">
    <source>
        <dbReference type="RuleBase" id="RU004182"/>
    </source>
</evidence>
<evidence type="ECO:0000256" key="1">
    <source>
        <dbReference type="ARBA" id="ARBA00001932"/>
    </source>
</evidence>
<keyword evidence="3 5" id="KW-0274">FAD</keyword>
<name>A0A7S7LZB2_9BACT</name>
<organism evidence="8 9">
    <name type="scientific">Candidatus Sulfurimonas marisnigri</name>
    <dbReference type="NCBI Taxonomy" id="2740405"/>
    <lineage>
        <taxon>Bacteria</taxon>
        <taxon>Pseudomonadati</taxon>
        <taxon>Campylobacterota</taxon>
        <taxon>Epsilonproteobacteria</taxon>
        <taxon>Campylobacterales</taxon>
        <taxon>Sulfurimonadaceae</taxon>
        <taxon>Sulfurimonas</taxon>
    </lineage>
</organism>
<feature type="binding site" evidence="5">
    <location>
        <begin position="358"/>
        <end position="360"/>
    </location>
    <ligand>
        <name>FAD</name>
        <dbReference type="ChEBI" id="CHEBI:57692"/>
    </ligand>
</feature>
<dbReference type="GO" id="GO:0009416">
    <property type="term" value="P:response to light stimulus"/>
    <property type="evidence" value="ECO:0007669"/>
    <property type="project" value="TreeGrafter"/>
</dbReference>
<evidence type="ECO:0000259" key="7">
    <source>
        <dbReference type="PROSITE" id="PS51645"/>
    </source>
</evidence>
<gene>
    <name evidence="8" type="ORF">HUE87_10165</name>
</gene>
<feature type="binding site" evidence="5">
    <location>
        <position position="261"/>
    </location>
    <ligand>
        <name>FAD</name>
        <dbReference type="ChEBI" id="CHEBI:57692"/>
    </ligand>
</feature>
<dbReference type="PROSITE" id="PS51645">
    <property type="entry name" value="PHR_CRY_ALPHA_BETA"/>
    <property type="match status" value="1"/>
</dbReference>
<dbReference type="PANTHER" id="PTHR11455">
    <property type="entry name" value="CRYPTOCHROME"/>
    <property type="match status" value="1"/>
</dbReference>
<proteinExistence type="inferred from homology"/>
<dbReference type="RefSeq" id="WP_194366279.1">
    <property type="nucleotide sequence ID" value="NZ_CP054493.1"/>
</dbReference>
<dbReference type="EMBL" id="CP054493">
    <property type="protein sequence ID" value="QOY54233.1"/>
    <property type="molecule type" value="Genomic_DNA"/>
</dbReference>
<evidence type="ECO:0000313" key="9">
    <source>
        <dbReference type="Proteomes" id="UP000593836"/>
    </source>
</evidence>
<feature type="binding site" evidence="5">
    <location>
        <begin position="264"/>
        <end position="271"/>
    </location>
    <ligand>
        <name>FAD</name>
        <dbReference type="ChEBI" id="CHEBI:57692"/>
    </ligand>
</feature>
<dbReference type="Pfam" id="PF00875">
    <property type="entry name" value="DNA_photolyase"/>
    <property type="match status" value="1"/>
</dbReference>
<protein>
    <submittedName>
        <fullName evidence="8">Deoxyribodipyrimidine photo-lyase</fullName>
    </submittedName>
</protein>
<reference evidence="8 9" key="1">
    <citation type="submission" date="2020-05" db="EMBL/GenBank/DDBJ databases">
        <title>Sulfurimonas marisnigri, sp. nov., and Sulfurimonas baltica, sp. nov., manganese oxide reducing chemolithoautotrophs of the class Epsilonproteobacteria isolated from the pelagic redoxclines of the Black and Baltic Seas and emended description of the genus Sulfurimonas.</title>
        <authorList>
            <person name="Henkel J.V."/>
            <person name="Laudan C."/>
            <person name="Werner J."/>
            <person name="Neu T."/>
            <person name="Plewe S."/>
            <person name="Sproer C."/>
            <person name="Bunk B."/>
            <person name="Schulz-Vogt H.N."/>
        </authorList>
    </citation>
    <scope>NUCLEOTIDE SEQUENCE [LARGE SCALE GENOMIC DNA]</scope>
    <source>
        <strain evidence="8 9">SoZ1</strain>
    </source>
</reference>
<dbReference type="PROSITE" id="PS00691">
    <property type="entry name" value="DNA_PHOTOLYASES_1_2"/>
    <property type="match status" value="1"/>
</dbReference>
<dbReference type="Gene3D" id="1.10.579.10">
    <property type="entry name" value="DNA Cyclobutane Dipyrimidine Photolyase, subunit A, domain 3"/>
    <property type="match status" value="1"/>
</dbReference>
<dbReference type="SUPFAM" id="SSF52425">
    <property type="entry name" value="Cryptochrome/photolyase, N-terminal domain"/>
    <property type="match status" value="1"/>
</dbReference>
<dbReference type="InterPro" id="IPR036155">
    <property type="entry name" value="Crypto/Photolyase_N_sf"/>
</dbReference>
<dbReference type="GO" id="GO:0006139">
    <property type="term" value="P:nucleobase-containing compound metabolic process"/>
    <property type="evidence" value="ECO:0007669"/>
    <property type="project" value="UniProtKB-ARBA"/>
</dbReference>
<evidence type="ECO:0000256" key="3">
    <source>
        <dbReference type="ARBA" id="ARBA00022827"/>
    </source>
</evidence>
<dbReference type="InterPro" id="IPR014729">
    <property type="entry name" value="Rossmann-like_a/b/a_fold"/>
</dbReference>
<dbReference type="InterPro" id="IPR005101">
    <property type="entry name" value="Cryptochr/Photolyase_FAD-bd"/>
</dbReference>
<keyword evidence="4 6" id="KW-0157">Chromophore</keyword>
<dbReference type="GO" id="GO:0071949">
    <property type="term" value="F:FAD binding"/>
    <property type="evidence" value="ECO:0007669"/>
    <property type="project" value="TreeGrafter"/>
</dbReference>
<keyword evidence="9" id="KW-1185">Reference proteome</keyword>
<dbReference type="Gene3D" id="3.40.50.620">
    <property type="entry name" value="HUPs"/>
    <property type="match status" value="1"/>
</dbReference>
<evidence type="ECO:0000256" key="4">
    <source>
        <dbReference type="ARBA" id="ARBA00022991"/>
    </source>
</evidence>
<evidence type="ECO:0000256" key="2">
    <source>
        <dbReference type="ARBA" id="ARBA00022630"/>
    </source>
</evidence>
<comment type="cofactor">
    <cofactor evidence="1">
        <name>(6R)-5,10-methylene-5,6,7,8-tetrahydrofolate</name>
        <dbReference type="ChEBI" id="CHEBI:15636"/>
    </cofactor>
</comment>
<dbReference type="Pfam" id="PF03441">
    <property type="entry name" value="FAD_binding_7"/>
    <property type="match status" value="1"/>
</dbReference>
<dbReference type="AlphaFoldDB" id="A0A7S7LZB2"/>
<dbReference type="InterPro" id="IPR018394">
    <property type="entry name" value="DNA_photolyase_1_CS_C"/>
</dbReference>
<dbReference type="GO" id="GO:0003904">
    <property type="term" value="F:deoxyribodipyrimidine photo-lyase activity"/>
    <property type="evidence" value="ECO:0007669"/>
    <property type="project" value="TreeGrafter"/>
</dbReference>
<evidence type="ECO:0000256" key="5">
    <source>
        <dbReference type="PIRSR" id="PIRSR602081-1"/>
    </source>
</evidence>
<feature type="binding site" evidence="5">
    <location>
        <begin position="229"/>
        <end position="233"/>
    </location>
    <ligand>
        <name>FAD</name>
        <dbReference type="ChEBI" id="CHEBI:57692"/>
    </ligand>
</feature>
<comment type="similarity">
    <text evidence="6">Belongs to the DNA photolyase family.</text>
</comment>
<keyword evidence="2 5" id="KW-0285">Flavoprotein</keyword>
<dbReference type="InterPro" id="IPR006050">
    <property type="entry name" value="DNA_photolyase_N"/>
</dbReference>
<evidence type="ECO:0000313" key="8">
    <source>
        <dbReference type="EMBL" id="QOY54233.1"/>
    </source>
</evidence>
<dbReference type="KEGG" id="smas:HUE87_10165"/>